<dbReference type="SUPFAM" id="SSF51445">
    <property type="entry name" value="(Trans)glycosidases"/>
    <property type="match status" value="1"/>
</dbReference>
<dbReference type="GO" id="GO:0005980">
    <property type="term" value="P:glycogen catabolic process"/>
    <property type="evidence" value="ECO:0007669"/>
    <property type="project" value="InterPro"/>
</dbReference>
<comment type="caution">
    <text evidence="6">The sequence shown here is derived from an EMBL/GenBank/DDBJ whole genome shotgun (WGS) entry which is preliminary data.</text>
</comment>
<dbReference type="Gene3D" id="2.60.40.10">
    <property type="entry name" value="Immunoglobulins"/>
    <property type="match status" value="1"/>
</dbReference>
<dbReference type="PANTHER" id="PTHR43002">
    <property type="entry name" value="GLYCOGEN DEBRANCHING ENZYME"/>
    <property type="match status" value="1"/>
</dbReference>
<feature type="region of interest" description="Disordered" evidence="4">
    <location>
        <begin position="495"/>
        <end position="524"/>
    </location>
</feature>
<dbReference type="SUPFAM" id="SSF51011">
    <property type="entry name" value="Glycosyl hydrolase domain"/>
    <property type="match status" value="1"/>
</dbReference>
<dbReference type="CDD" id="cd02856">
    <property type="entry name" value="E_set_GDE_Isoamylase_N"/>
    <property type="match status" value="1"/>
</dbReference>
<dbReference type="InterPro" id="IPR017853">
    <property type="entry name" value="GH"/>
</dbReference>
<keyword evidence="2" id="KW-0378">Hydrolase</keyword>
<dbReference type="GO" id="GO:0004135">
    <property type="term" value="F:amylo-alpha-1,6-glucosidase activity"/>
    <property type="evidence" value="ECO:0007669"/>
    <property type="project" value="InterPro"/>
</dbReference>
<feature type="region of interest" description="Disordered" evidence="4">
    <location>
        <begin position="1"/>
        <end position="46"/>
    </location>
</feature>
<dbReference type="Proteomes" id="UP000246661">
    <property type="component" value="Unassembled WGS sequence"/>
</dbReference>
<evidence type="ECO:0000259" key="5">
    <source>
        <dbReference type="SMART" id="SM00642"/>
    </source>
</evidence>
<dbReference type="InterPro" id="IPR004193">
    <property type="entry name" value="Glyco_hydro_13_N"/>
</dbReference>
<dbReference type="SMART" id="SM00642">
    <property type="entry name" value="Aamy"/>
    <property type="match status" value="1"/>
</dbReference>
<evidence type="ECO:0000256" key="2">
    <source>
        <dbReference type="ARBA" id="ARBA00022801"/>
    </source>
</evidence>
<feature type="compositionally biased region" description="Basic and acidic residues" evidence="4">
    <location>
        <begin position="15"/>
        <end position="24"/>
    </location>
</feature>
<reference evidence="7" key="1">
    <citation type="submission" date="2018-05" db="EMBL/GenBank/DDBJ databases">
        <authorList>
            <person name="Klenk H.-P."/>
            <person name="Huntemann M."/>
            <person name="Clum A."/>
            <person name="Pillay M."/>
            <person name="Palaniappan K."/>
            <person name="Varghese N."/>
            <person name="Mikhailova N."/>
            <person name="Stamatis D."/>
            <person name="Reddy T."/>
            <person name="Daum C."/>
            <person name="Shapiro N."/>
            <person name="Ivanova N."/>
            <person name="Kyrpides N."/>
            <person name="Woyke T."/>
        </authorList>
    </citation>
    <scope>NUCLEOTIDE SEQUENCE [LARGE SCALE GENOMIC DNA]</scope>
    <source>
        <strain evidence="7">DSM 45417</strain>
    </source>
</reference>
<dbReference type="Gene3D" id="3.20.20.80">
    <property type="entry name" value="Glycosidases"/>
    <property type="match status" value="1"/>
</dbReference>
<evidence type="ECO:0000256" key="4">
    <source>
        <dbReference type="SAM" id="MobiDB-lite"/>
    </source>
</evidence>
<dbReference type="EMBL" id="QGTX01000001">
    <property type="protein sequence ID" value="PWW22563.1"/>
    <property type="molecule type" value="Genomic_DNA"/>
</dbReference>
<sequence>MGADVNGDGDGDGDVAEHGDRREPVAPSSSVTRSWPGAARPLGATPDSDGTNFAVFSEVADQVHLCLFDDAGTEEQVPLTEVDADIWHAYLPGVGPGQRYGYRVSGPFEPARGQRCNPAKLLVDPYAKAISGEVRWHAAVSGSRPGEPDVRSDEDSAPFVPRGLVVDPAFDWGDDTAPGTPYADTVVYEVHVKGFTQRHPEVPEGLRGTYAGLAHPAALEHLTSLGVTAVELLPVHQFVHDGFLTGAGLRQYWGYNSLGFLAPHGEYAAGGDTGAQVAEFKQMVAALHRAGLEVLLDVVYNHTAEGNHEGPTLSLRGFDNAAYYRLVQGDERYYFDTTGTGNALNVTHSAPLQLIMDSLRYWVLDMHVDGFRFDLASTLAREDGQDPTPAAVFFDLVQQDPVVSQVKLIAEPWDTRGHQVGAFPDLWSEWNDHYRNTVRDLWRGQTPGLGDVARRLSGSSDLYEATRRRPTASVNFVTAHDGFTLRDLVSYSRKHNEANPANDGSDDNRSDNHGEEGPTDDPGVLAVRARQVRNLLATLLLSQGVPMLLGGDEIGRTQGGNNNAYCQDNEVSWFDWEGADADLLAFTRRLLALRRAHPALRRRRFFQGRPVLDSDDADLAWLRPDGTPMTGADWTTPWARALAVLLAGDGISEPGPRGERVRDDDLLLLVNASGGPVDFALPPGNAASPWSVQLDTGSLQGGAGGPVGGSTLRLGDRRLVLLSRPLT</sequence>
<evidence type="ECO:0000313" key="6">
    <source>
        <dbReference type="EMBL" id="PWW22563.1"/>
    </source>
</evidence>
<dbReference type="InterPro" id="IPR013780">
    <property type="entry name" value="Glyco_hydro_b"/>
</dbReference>
<gene>
    <name evidence="6" type="ORF">JD79_01721</name>
</gene>
<evidence type="ECO:0000256" key="3">
    <source>
        <dbReference type="ARBA" id="ARBA00023295"/>
    </source>
</evidence>
<keyword evidence="7" id="KW-1185">Reference proteome</keyword>
<dbReference type="InterPro" id="IPR006047">
    <property type="entry name" value="GH13_cat_dom"/>
</dbReference>
<dbReference type="Gene3D" id="2.60.40.1180">
    <property type="entry name" value="Golgi alpha-mannosidase II"/>
    <property type="match status" value="1"/>
</dbReference>
<proteinExistence type="inferred from homology"/>
<dbReference type="InterPro" id="IPR014756">
    <property type="entry name" value="Ig_E-set"/>
</dbReference>
<dbReference type="InterPro" id="IPR013783">
    <property type="entry name" value="Ig-like_fold"/>
</dbReference>
<dbReference type="InterPro" id="IPR011837">
    <property type="entry name" value="Glycogen_debranch_GlgX"/>
</dbReference>
<dbReference type="NCBIfam" id="TIGR02100">
    <property type="entry name" value="glgX_debranch"/>
    <property type="match status" value="1"/>
</dbReference>
<dbReference type="InterPro" id="IPR044505">
    <property type="entry name" value="GlgX_Isoamylase_N_E_set"/>
</dbReference>
<comment type="similarity">
    <text evidence="1">Belongs to the glycosyl hydrolase 13 family.</text>
</comment>
<dbReference type="RefSeq" id="WP_245899940.1">
    <property type="nucleotide sequence ID" value="NZ_QGTX01000001.1"/>
</dbReference>
<evidence type="ECO:0000313" key="7">
    <source>
        <dbReference type="Proteomes" id="UP000246661"/>
    </source>
</evidence>
<accession>A0A317QHR5</accession>
<feature type="domain" description="Glycosyl hydrolase family 13 catalytic" evidence="5">
    <location>
        <begin position="189"/>
        <end position="594"/>
    </location>
</feature>
<protein>
    <submittedName>
        <fullName evidence="6">Glycogen operon protein</fullName>
    </submittedName>
</protein>
<dbReference type="AlphaFoldDB" id="A0A317QHR5"/>
<name>A0A317QHR5_9ACTN</name>
<evidence type="ECO:0000256" key="1">
    <source>
        <dbReference type="ARBA" id="ARBA00008061"/>
    </source>
</evidence>
<organism evidence="6 7">
    <name type="scientific">Geodermatophilus normandii</name>
    <dbReference type="NCBI Taxonomy" id="1137989"/>
    <lineage>
        <taxon>Bacteria</taxon>
        <taxon>Bacillati</taxon>
        <taxon>Actinomycetota</taxon>
        <taxon>Actinomycetes</taxon>
        <taxon>Geodermatophilales</taxon>
        <taxon>Geodermatophilaceae</taxon>
        <taxon>Geodermatophilus</taxon>
    </lineage>
</organism>
<dbReference type="SUPFAM" id="SSF81296">
    <property type="entry name" value="E set domains"/>
    <property type="match status" value="1"/>
</dbReference>
<dbReference type="Pfam" id="PF02922">
    <property type="entry name" value="CBM_48"/>
    <property type="match status" value="1"/>
</dbReference>
<dbReference type="CDD" id="cd11326">
    <property type="entry name" value="AmyAc_Glg_debranch"/>
    <property type="match status" value="1"/>
</dbReference>
<feature type="compositionally biased region" description="Basic and acidic residues" evidence="4">
    <location>
        <begin position="506"/>
        <end position="516"/>
    </location>
</feature>
<keyword evidence="3" id="KW-0326">Glycosidase</keyword>